<comment type="caution">
    <text evidence="6">The sequence shown here is derived from an EMBL/GenBank/DDBJ whole genome shotgun (WGS) entry which is preliminary data.</text>
</comment>
<dbReference type="Gene3D" id="2.130.10.30">
    <property type="entry name" value="Regulator of chromosome condensation 1/beta-lactamase-inhibitor protein II"/>
    <property type="match status" value="2"/>
</dbReference>
<dbReference type="EMBL" id="BRYA01001453">
    <property type="protein sequence ID" value="GMI43465.1"/>
    <property type="molecule type" value="Genomic_DNA"/>
</dbReference>
<feature type="domain" description="RCC1-like" evidence="5">
    <location>
        <begin position="248"/>
        <end position="611"/>
    </location>
</feature>
<dbReference type="PROSITE" id="PS50012">
    <property type="entry name" value="RCC1_3"/>
    <property type="match status" value="5"/>
</dbReference>
<dbReference type="Pfam" id="PF25390">
    <property type="entry name" value="WD40_RLD"/>
    <property type="match status" value="1"/>
</dbReference>
<feature type="repeat" description="RCC1" evidence="4">
    <location>
        <begin position="458"/>
        <end position="505"/>
    </location>
</feature>
<name>A0A9W7LBD0_9STRA</name>
<dbReference type="InterPro" id="IPR036568">
    <property type="entry name" value="GGCT-like_sf"/>
</dbReference>
<dbReference type="InterPro" id="IPR051553">
    <property type="entry name" value="Ran_GTPase-activating"/>
</dbReference>
<dbReference type="GO" id="GO:0006751">
    <property type="term" value="P:glutathione catabolic process"/>
    <property type="evidence" value="ECO:0007669"/>
    <property type="project" value="InterPro"/>
</dbReference>
<keyword evidence="2" id="KW-0677">Repeat</keyword>
<accession>A0A9W7LBD0</accession>
<evidence type="ECO:0000313" key="7">
    <source>
        <dbReference type="Proteomes" id="UP001165065"/>
    </source>
</evidence>
<dbReference type="InterPro" id="IPR009091">
    <property type="entry name" value="RCC1/BLIP-II"/>
</dbReference>
<evidence type="ECO:0000256" key="1">
    <source>
        <dbReference type="ARBA" id="ARBA00022658"/>
    </source>
</evidence>
<evidence type="ECO:0000256" key="4">
    <source>
        <dbReference type="PROSITE-ProRule" id="PRU00235"/>
    </source>
</evidence>
<dbReference type="PRINTS" id="PR00633">
    <property type="entry name" value="RCCNDNSATION"/>
</dbReference>
<protein>
    <recommendedName>
        <fullName evidence="5">RCC1-like domain-containing protein</fullName>
    </recommendedName>
</protein>
<dbReference type="InterPro" id="IPR006840">
    <property type="entry name" value="ChaC"/>
</dbReference>
<keyword evidence="1" id="KW-0344">Guanine-nucleotide releasing factor</keyword>
<dbReference type="GO" id="GO:0061928">
    <property type="term" value="F:glutathione specific gamma-glutamylcyclotransferase activity"/>
    <property type="evidence" value="ECO:0007669"/>
    <property type="project" value="InterPro"/>
</dbReference>
<dbReference type="OrthoDB" id="1933483at2759"/>
<evidence type="ECO:0000256" key="3">
    <source>
        <dbReference type="ARBA" id="ARBA00023239"/>
    </source>
</evidence>
<dbReference type="PANTHER" id="PTHR45982">
    <property type="entry name" value="REGULATOR OF CHROMOSOME CONDENSATION"/>
    <property type="match status" value="1"/>
</dbReference>
<feature type="repeat" description="RCC1" evidence="4">
    <location>
        <begin position="415"/>
        <end position="457"/>
    </location>
</feature>
<feature type="repeat" description="RCC1" evidence="4">
    <location>
        <begin position="243"/>
        <end position="333"/>
    </location>
</feature>
<gene>
    <name evidence="6" type="ORF">TrCOL_g4292</name>
</gene>
<keyword evidence="7" id="KW-1185">Reference proteome</keyword>
<feature type="repeat" description="RCC1" evidence="4">
    <location>
        <begin position="506"/>
        <end position="560"/>
    </location>
</feature>
<dbReference type="SUPFAM" id="SSF50985">
    <property type="entry name" value="RCC1/BLIP-II"/>
    <property type="match status" value="1"/>
</dbReference>
<sequence length="612" mass="65615">MSNIDEDLYIFGYGSLTWRPSEDLAKTEVSQGILNDPSFVRVWGQYSTDHRGDETTFGCVCNLLRTEELTTYFEAQTSYPPPAPPKAVPYQGASSGVLGSLYLLPAATKAKTLADLDVREKGGYEREIVSVLKIDPTDATKPLTPVSALLYRGSTTPDDVTRSRVGNFWARILYDIDYAVHTFSASVGPSGWNGDYILNLDTWLESMDKKYAHIPNLPSDSATRLLSERLRLFLLRAKEENIGVLFAYGVGNNEHEQLGIKNPDAASASPPSRPFESDNMDQIIRGLWELALPLPAYLPPVEPVMPYSPSAVPRVQLRSLQCGGSHTVLVTTGNQCYSFGSNAASQLPPSPTPHIRAAALGHAHTLLLTTSNTLLVFGSDSHGQCSPPSSLSDESTSKLAIFAGPHTSGCITTDGIAHVWGCSKYNQSGTFKHPSHPSTTFTQVALGMRHTILLDSDGAVYAIGDNRNLQLGSAGPSSSSLRLVPVPPTSSISSGWSHCIAVTKSGSMFGWGRNDHGQLGLGHVTSPSSPTLVPAPYPKTDEPLKVAECGPEYTVVTSSTGQPYGCGWNEHGTLGVGDTADRPNFTEIKVDGSVLRQGVELMGVGGAHIMIV</sequence>
<dbReference type="InterPro" id="IPR000408">
    <property type="entry name" value="Reg_chr_condens"/>
</dbReference>
<dbReference type="Proteomes" id="UP001165065">
    <property type="component" value="Unassembled WGS sequence"/>
</dbReference>
<dbReference type="PANTHER" id="PTHR45982:SF1">
    <property type="entry name" value="REGULATOR OF CHROMOSOME CONDENSATION"/>
    <property type="match status" value="1"/>
</dbReference>
<proteinExistence type="predicted"/>
<reference evidence="7" key="1">
    <citation type="journal article" date="2023" name="Commun. Biol.">
        <title>Genome analysis of Parmales, the sister group of diatoms, reveals the evolutionary specialization of diatoms from phago-mixotrophs to photoautotrophs.</title>
        <authorList>
            <person name="Ban H."/>
            <person name="Sato S."/>
            <person name="Yoshikawa S."/>
            <person name="Yamada K."/>
            <person name="Nakamura Y."/>
            <person name="Ichinomiya M."/>
            <person name="Sato N."/>
            <person name="Blanc-Mathieu R."/>
            <person name="Endo H."/>
            <person name="Kuwata A."/>
            <person name="Ogata H."/>
        </authorList>
    </citation>
    <scope>NUCLEOTIDE SEQUENCE [LARGE SCALE GENOMIC DNA]</scope>
</reference>
<keyword evidence="3" id="KW-0456">Lyase</keyword>
<dbReference type="AlphaFoldDB" id="A0A9W7LBD0"/>
<dbReference type="InterPro" id="IPR058923">
    <property type="entry name" value="RCC1-like_dom"/>
</dbReference>
<dbReference type="SUPFAM" id="SSF110857">
    <property type="entry name" value="Gamma-glutamyl cyclotransferase-like"/>
    <property type="match status" value="1"/>
</dbReference>
<organism evidence="6 7">
    <name type="scientific">Triparma columacea</name>
    <dbReference type="NCBI Taxonomy" id="722753"/>
    <lineage>
        <taxon>Eukaryota</taxon>
        <taxon>Sar</taxon>
        <taxon>Stramenopiles</taxon>
        <taxon>Ochrophyta</taxon>
        <taxon>Bolidophyceae</taxon>
        <taxon>Parmales</taxon>
        <taxon>Triparmaceae</taxon>
        <taxon>Triparma</taxon>
    </lineage>
</organism>
<evidence type="ECO:0000259" key="5">
    <source>
        <dbReference type="Pfam" id="PF25390"/>
    </source>
</evidence>
<evidence type="ECO:0000256" key="2">
    <source>
        <dbReference type="ARBA" id="ARBA00022737"/>
    </source>
</evidence>
<dbReference type="Pfam" id="PF04752">
    <property type="entry name" value="ChaC"/>
    <property type="match status" value="1"/>
</dbReference>
<evidence type="ECO:0000313" key="6">
    <source>
        <dbReference type="EMBL" id="GMI43465.1"/>
    </source>
</evidence>
<feature type="repeat" description="RCC1" evidence="4">
    <location>
        <begin position="334"/>
        <end position="371"/>
    </location>
</feature>